<dbReference type="EMBL" id="LN899821">
    <property type="protein sequence ID" value="CUV16991.1"/>
    <property type="molecule type" value="Genomic_DNA"/>
</dbReference>
<protein>
    <submittedName>
        <fullName evidence="1">Uncharacterized protein</fullName>
    </submittedName>
</protein>
<dbReference type="AlphaFoldDB" id="A0A0S4U4S5"/>
<sequence>MLVQEANEAPRQRMCDLDLNGIGLDGDGGLAFVRVPRDGFFEPKLGFAEFFVERPGLA</sequence>
<evidence type="ECO:0000313" key="1">
    <source>
        <dbReference type="EMBL" id="CUV16991.1"/>
    </source>
</evidence>
<gene>
    <name evidence="1" type="ORF">PSS4_v1_210032</name>
</gene>
<name>A0A0S4U4S5_RALSL</name>
<proteinExistence type="predicted"/>
<reference evidence="1" key="1">
    <citation type="submission" date="2015-10" db="EMBL/GenBank/DDBJ databases">
        <authorList>
            <person name="Gilbert D.G."/>
        </authorList>
    </citation>
    <scope>NUCLEOTIDE SEQUENCE</scope>
    <source>
        <strain evidence="1">Phyl III-seqv23</strain>
    </source>
</reference>
<organism evidence="1">
    <name type="scientific">Ralstonia solanacearum</name>
    <name type="common">Pseudomonas solanacearum</name>
    <dbReference type="NCBI Taxonomy" id="305"/>
    <lineage>
        <taxon>Bacteria</taxon>
        <taxon>Pseudomonadati</taxon>
        <taxon>Pseudomonadota</taxon>
        <taxon>Betaproteobacteria</taxon>
        <taxon>Burkholderiales</taxon>
        <taxon>Burkholderiaceae</taxon>
        <taxon>Ralstonia</taxon>
        <taxon>Ralstonia solanacearum species complex</taxon>
    </lineage>
</organism>
<accession>A0A0S4U4S5</accession>